<evidence type="ECO:0000313" key="4">
    <source>
        <dbReference type="Proteomes" id="UP000322025"/>
    </source>
</evidence>
<sequence>MSDKKEFSDIFDDDFEVTYEDDSGITLDITDASRTYERGKPREMTGSDFDTDYDDDYYEDDIDDYYDEDDSHKSTYDERRHRKNDRSDREPSSGRSSSRRKKSRGVPLAAPIRKGGRTLSRLAAALVRSLTAILILAIMIYVGWTFWRASTPYGDIMEMIQTRKPTITLASYLCVAVLFILFELISLLWSMTRVRVRNGIDSWKEDTGRGMFSFIIVFVTSYLAFLLSPLIPEAPEAVYGLKGALDVYGSMHNVLFGLCAAGVVSCIVRKYFG</sequence>
<feature type="compositionally biased region" description="Basic and acidic residues" evidence="1">
    <location>
        <begin position="70"/>
        <end position="92"/>
    </location>
</feature>
<dbReference type="OrthoDB" id="1958063at2"/>
<feature type="transmembrane region" description="Helical" evidence="2">
    <location>
        <begin position="122"/>
        <end position="147"/>
    </location>
</feature>
<evidence type="ECO:0000256" key="2">
    <source>
        <dbReference type="SAM" id="Phobius"/>
    </source>
</evidence>
<organism evidence="3 4">
    <name type="scientific">Mediterraneibacter catenae</name>
    <dbReference type="NCBI Taxonomy" id="2594882"/>
    <lineage>
        <taxon>Bacteria</taxon>
        <taxon>Bacillati</taxon>
        <taxon>Bacillota</taxon>
        <taxon>Clostridia</taxon>
        <taxon>Lachnospirales</taxon>
        <taxon>Lachnospiraceae</taxon>
        <taxon>Mediterraneibacter</taxon>
    </lineage>
</organism>
<comment type="caution">
    <text evidence="3">The sequence shown here is derived from an EMBL/GenBank/DDBJ whole genome shotgun (WGS) entry which is preliminary data.</text>
</comment>
<feature type="transmembrane region" description="Helical" evidence="2">
    <location>
        <begin position="210"/>
        <end position="231"/>
    </location>
</feature>
<evidence type="ECO:0000313" key="3">
    <source>
        <dbReference type="EMBL" id="KAA8501678.1"/>
    </source>
</evidence>
<feature type="region of interest" description="Disordered" evidence="1">
    <location>
        <begin position="22"/>
        <end position="107"/>
    </location>
</feature>
<keyword evidence="2" id="KW-0472">Membrane</keyword>
<dbReference type="Proteomes" id="UP000322025">
    <property type="component" value="Unassembled WGS sequence"/>
</dbReference>
<feature type="transmembrane region" description="Helical" evidence="2">
    <location>
        <begin position="167"/>
        <end position="189"/>
    </location>
</feature>
<keyword evidence="4" id="KW-1185">Reference proteome</keyword>
<reference evidence="3 4" key="1">
    <citation type="submission" date="2019-07" db="EMBL/GenBank/DDBJ databases">
        <authorList>
            <person name="Wongkuna S."/>
            <person name="Scaria J."/>
        </authorList>
    </citation>
    <scope>NUCLEOTIDE SEQUENCE [LARGE SCALE GENOMIC DNA]</scope>
    <source>
        <strain evidence="3 4">SW178</strain>
    </source>
</reference>
<gene>
    <name evidence="3" type="ORF">FNY66_07355</name>
</gene>
<dbReference type="RefSeq" id="WP_150310725.1">
    <property type="nucleotide sequence ID" value="NZ_VMSO01000007.1"/>
</dbReference>
<feature type="compositionally biased region" description="Basic and acidic residues" evidence="1">
    <location>
        <begin position="34"/>
        <end position="45"/>
    </location>
</feature>
<feature type="compositionally biased region" description="Acidic residues" evidence="1">
    <location>
        <begin position="49"/>
        <end position="69"/>
    </location>
</feature>
<evidence type="ECO:0000256" key="1">
    <source>
        <dbReference type="SAM" id="MobiDB-lite"/>
    </source>
</evidence>
<proteinExistence type="predicted"/>
<dbReference type="AlphaFoldDB" id="A0A5M9HY09"/>
<name>A0A5M9HY09_9FIRM</name>
<dbReference type="EMBL" id="VMSO01000007">
    <property type="protein sequence ID" value="KAA8501678.1"/>
    <property type="molecule type" value="Genomic_DNA"/>
</dbReference>
<accession>A0A5M9HY09</accession>
<keyword evidence="2" id="KW-0812">Transmembrane</keyword>
<feature type="transmembrane region" description="Helical" evidence="2">
    <location>
        <begin position="251"/>
        <end position="272"/>
    </location>
</feature>
<keyword evidence="2" id="KW-1133">Transmembrane helix</keyword>
<protein>
    <submittedName>
        <fullName evidence="3">Uncharacterized protein</fullName>
    </submittedName>
</protein>